<dbReference type="OrthoDB" id="3682664at2759"/>
<evidence type="ECO:0000256" key="2">
    <source>
        <dbReference type="SAM" id="SignalP"/>
    </source>
</evidence>
<organism evidence="3 4">
    <name type="scientific">Baudoinia panamericana (strain UAMH 10762)</name>
    <name type="common">Angels' share fungus</name>
    <name type="synonym">Baudoinia compniacensis (strain UAMH 10762)</name>
    <dbReference type="NCBI Taxonomy" id="717646"/>
    <lineage>
        <taxon>Eukaryota</taxon>
        <taxon>Fungi</taxon>
        <taxon>Dikarya</taxon>
        <taxon>Ascomycota</taxon>
        <taxon>Pezizomycotina</taxon>
        <taxon>Dothideomycetes</taxon>
        <taxon>Dothideomycetidae</taxon>
        <taxon>Mycosphaerellales</taxon>
        <taxon>Teratosphaeriaceae</taxon>
        <taxon>Baudoinia</taxon>
    </lineage>
</organism>
<dbReference type="eggNOG" id="ENOG502SSWE">
    <property type="taxonomic scope" value="Eukaryota"/>
</dbReference>
<feature type="region of interest" description="Disordered" evidence="1">
    <location>
        <begin position="186"/>
        <end position="205"/>
    </location>
</feature>
<keyword evidence="2" id="KW-0732">Signal</keyword>
<name>M2N7J0_BAUPA</name>
<dbReference type="GeneID" id="19116764"/>
<dbReference type="KEGG" id="bcom:BAUCODRAFT_72765"/>
<dbReference type="InterPro" id="IPR006771">
    <property type="entry name" value="CetA-like"/>
</dbReference>
<dbReference type="Proteomes" id="UP000011761">
    <property type="component" value="Unassembled WGS sequence"/>
</dbReference>
<dbReference type="InterPro" id="IPR037176">
    <property type="entry name" value="Osmotin/thaumatin-like_sf"/>
</dbReference>
<sequence length="287" mass="30339">MYGFIATAALLATTARALSVGSAVVVNGCEYNVYLADVPSQPSNGTEIDKTLAPGATFTQQWTELSNLAGWSIKLSKDTTFKNIMQYEYTFQNDGIIWYDLSDVDGNPWDSNWEITAECASSVCAPKQQAYRYSTDDAYGMQACAQDAVITVLLCSGESQNDGDTSAASSSVAALSTSIASATTTTAAATTSTSSTSTKSTTTRNHYHGYNAVNADDSSSATTFATSTTAVSSSTITTTTTGGVTVTEVETAVVTDIVYATAYVNSRVKRNEAALRHQHHARHGHVN</sequence>
<dbReference type="AlphaFoldDB" id="M2N7J0"/>
<feature type="chain" id="PRO_5004021963" evidence="2">
    <location>
        <begin position="18"/>
        <end position="287"/>
    </location>
</feature>
<proteinExistence type="predicted"/>
<feature type="compositionally biased region" description="Low complexity" evidence="1">
    <location>
        <begin position="186"/>
        <end position="203"/>
    </location>
</feature>
<keyword evidence="4" id="KW-1185">Reference proteome</keyword>
<evidence type="ECO:0000313" key="4">
    <source>
        <dbReference type="Proteomes" id="UP000011761"/>
    </source>
</evidence>
<dbReference type="HOGENOM" id="CLU_093242_0_0_1"/>
<dbReference type="EMBL" id="KB445557">
    <property type="protein sequence ID" value="EMC95024.1"/>
    <property type="molecule type" value="Genomic_DNA"/>
</dbReference>
<dbReference type="SUPFAM" id="SSF49870">
    <property type="entry name" value="Osmotin, thaumatin-like protein"/>
    <property type="match status" value="1"/>
</dbReference>
<dbReference type="OMA" id="NYLEPNI"/>
<dbReference type="PANTHER" id="PTHR36195:SF4">
    <property type="entry name" value="DOMAIN PROTEIN, PUTATIVE (AFU_ORTHOLOGUE AFUA_5G01990)-RELATED"/>
    <property type="match status" value="1"/>
</dbReference>
<evidence type="ECO:0000313" key="3">
    <source>
        <dbReference type="EMBL" id="EMC95024.1"/>
    </source>
</evidence>
<accession>M2N7J0</accession>
<dbReference type="Pfam" id="PF04681">
    <property type="entry name" value="Bys1"/>
    <property type="match status" value="1"/>
</dbReference>
<feature type="signal peptide" evidence="2">
    <location>
        <begin position="1"/>
        <end position="17"/>
    </location>
</feature>
<gene>
    <name evidence="3" type="ORF">BAUCODRAFT_72765</name>
</gene>
<protein>
    <submittedName>
        <fullName evidence="3">Uncharacterized protein</fullName>
    </submittedName>
</protein>
<dbReference type="RefSeq" id="XP_007677590.1">
    <property type="nucleotide sequence ID" value="XM_007679400.1"/>
</dbReference>
<evidence type="ECO:0000256" key="1">
    <source>
        <dbReference type="SAM" id="MobiDB-lite"/>
    </source>
</evidence>
<reference evidence="3 4" key="1">
    <citation type="journal article" date="2012" name="PLoS Pathog.">
        <title>Diverse lifestyles and strategies of plant pathogenesis encoded in the genomes of eighteen Dothideomycetes fungi.</title>
        <authorList>
            <person name="Ohm R.A."/>
            <person name="Feau N."/>
            <person name="Henrissat B."/>
            <person name="Schoch C.L."/>
            <person name="Horwitz B.A."/>
            <person name="Barry K.W."/>
            <person name="Condon B.J."/>
            <person name="Copeland A.C."/>
            <person name="Dhillon B."/>
            <person name="Glaser F."/>
            <person name="Hesse C.N."/>
            <person name="Kosti I."/>
            <person name="LaButti K."/>
            <person name="Lindquist E.A."/>
            <person name="Lucas S."/>
            <person name="Salamov A.A."/>
            <person name="Bradshaw R.E."/>
            <person name="Ciuffetti L."/>
            <person name="Hamelin R.C."/>
            <person name="Kema G.H.J."/>
            <person name="Lawrence C."/>
            <person name="Scott J.A."/>
            <person name="Spatafora J.W."/>
            <person name="Turgeon B.G."/>
            <person name="de Wit P.J.G.M."/>
            <person name="Zhong S."/>
            <person name="Goodwin S.B."/>
            <person name="Grigoriev I.V."/>
        </authorList>
    </citation>
    <scope>NUCLEOTIDE SEQUENCE [LARGE SCALE GENOMIC DNA]</scope>
    <source>
        <strain evidence="3 4">UAMH 10762</strain>
    </source>
</reference>
<dbReference type="PANTHER" id="PTHR36195">
    <property type="entry name" value="DOMAIN PROTEIN, PUTATIVE (AFU_ORTHOLOGUE AFUA_5G01990)-RELATED-RELATED"/>
    <property type="match status" value="1"/>
</dbReference>